<reference evidence="1 2" key="1">
    <citation type="submission" date="2019-01" db="EMBL/GenBank/DDBJ databases">
        <authorList>
            <person name="Yuan Y."/>
            <person name="Xu Y."/>
        </authorList>
    </citation>
    <scope>NUCLEOTIDE SEQUENCE [LARGE SCALE GENOMIC DNA]</scope>
</reference>
<evidence type="ECO:0000313" key="2">
    <source>
        <dbReference type="Proteomes" id="UP000291908"/>
    </source>
</evidence>
<gene>
    <name evidence="1" type="ORF">vBAbaSD0_06</name>
</gene>
<dbReference type="EMBL" id="MK411820">
    <property type="protein sequence ID" value="QBG78700.1"/>
    <property type="molecule type" value="Genomic_DNA"/>
</dbReference>
<protein>
    <submittedName>
        <fullName evidence="1">Putative terminase small subunit</fullName>
    </submittedName>
</protein>
<evidence type="ECO:0000313" key="1">
    <source>
        <dbReference type="EMBL" id="QBG78700.1"/>
    </source>
</evidence>
<organism evidence="1 2">
    <name type="scientific">Acinetobacter phage vB_AbaS_D0</name>
    <dbReference type="NCBI Taxonomy" id="2510492"/>
    <lineage>
        <taxon>Viruses</taxon>
        <taxon>Duplodnaviria</taxon>
        <taxon>Heunggongvirae</taxon>
        <taxon>Uroviricota</taxon>
        <taxon>Caudoviricetes</taxon>
        <taxon>Lokivirus</taxon>
        <taxon>Lokivirus IMEAB3</taxon>
    </lineage>
</organism>
<name>A0A481S220_9CAUD</name>
<dbReference type="Proteomes" id="UP000291908">
    <property type="component" value="Genome"/>
</dbReference>
<proteinExistence type="predicted"/>
<sequence>MEWNTTPVVTDNATEVLDRYSIQDYAKICLTNLDRYKAALELTNGNQSDAMVIAHHWSRSYELDRIIKAMKNDPRAIREIASKFDVAMLYWSIASSPIVDAKDRIKAASEFAAIAGIYDQRAGGGIGGNAVQAVMIVKDFGNNSDWENAAAIQQAKLVNQRNEQREQQRTA</sequence>
<accession>A0A481S220</accession>